<protein>
    <submittedName>
        <fullName evidence="7">Unannotated protein</fullName>
    </submittedName>
</protein>
<dbReference type="PANTHER" id="PTHR30086:SF20">
    <property type="entry name" value="ARGININE EXPORTER PROTEIN ARGO-RELATED"/>
    <property type="match status" value="1"/>
</dbReference>
<keyword evidence="5 6" id="KW-0472">Membrane</keyword>
<keyword evidence="4 6" id="KW-1133">Transmembrane helix</keyword>
<feature type="transmembrane region" description="Helical" evidence="6">
    <location>
        <begin position="190"/>
        <end position="208"/>
    </location>
</feature>
<evidence type="ECO:0000256" key="5">
    <source>
        <dbReference type="ARBA" id="ARBA00023136"/>
    </source>
</evidence>
<dbReference type="Pfam" id="PF01810">
    <property type="entry name" value="LysE"/>
    <property type="match status" value="1"/>
</dbReference>
<feature type="transmembrane region" description="Helical" evidence="6">
    <location>
        <begin position="132"/>
        <end position="149"/>
    </location>
</feature>
<evidence type="ECO:0000256" key="6">
    <source>
        <dbReference type="SAM" id="Phobius"/>
    </source>
</evidence>
<dbReference type="GO" id="GO:0005886">
    <property type="term" value="C:plasma membrane"/>
    <property type="evidence" value="ECO:0007669"/>
    <property type="project" value="UniProtKB-SubCell"/>
</dbReference>
<dbReference type="AlphaFoldDB" id="A0A6J6JFM2"/>
<evidence type="ECO:0000256" key="4">
    <source>
        <dbReference type="ARBA" id="ARBA00022989"/>
    </source>
</evidence>
<evidence type="ECO:0000256" key="3">
    <source>
        <dbReference type="ARBA" id="ARBA00022692"/>
    </source>
</evidence>
<organism evidence="7">
    <name type="scientific">freshwater metagenome</name>
    <dbReference type="NCBI Taxonomy" id="449393"/>
    <lineage>
        <taxon>unclassified sequences</taxon>
        <taxon>metagenomes</taxon>
        <taxon>ecological metagenomes</taxon>
    </lineage>
</organism>
<keyword evidence="2" id="KW-1003">Cell membrane</keyword>
<feature type="transmembrane region" description="Helical" evidence="6">
    <location>
        <begin position="155"/>
        <end position="178"/>
    </location>
</feature>
<dbReference type="InterPro" id="IPR001123">
    <property type="entry name" value="LeuE-type"/>
</dbReference>
<dbReference type="EMBL" id="CAEZVN010000067">
    <property type="protein sequence ID" value="CAB4634729.1"/>
    <property type="molecule type" value="Genomic_DNA"/>
</dbReference>
<name>A0A6J6JFM2_9ZZZZ</name>
<evidence type="ECO:0000313" key="7">
    <source>
        <dbReference type="EMBL" id="CAB4634729.1"/>
    </source>
</evidence>
<evidence type="ECO:0000256" key="1">
    <source>
        <dbReference type="ARBA" id="ARBA00004651"/>
    </source>
</evidence>
<reference evidence="7" key="1">
    <citation type="submission" date="2020-05" db="EMBL/GenBank/DDBJ databases">
        <authorList>
            <person name="Chiriac C."/>
            <person name="Salcher M."/>
            <person name="Ghai R."/>
            <person name="Kavagutti S V."/>
        </authorList>
    </citation>
    <scope>NUCLEOTIDE SEQUENCE</scope>
</reference>
<feature type="transmembrane region" description="Helical" evidence="6">
    <location>
        <begin position="43"/>
        <end position="65"/>
    </location>
</feature>
<keyword evidence="3 6" id="KW-0812">Transmembrane</keyword>
<dbReference type="PIRSF" id="PIRSF006324">
    <property type="entry name" value="LeuE"/>
    <property type="match status" value="1"/>
</dbReference>
<feature type="transmembrane region" description="Helical" evidence="6">
    <location>
        <begin position="71"/>
        <end position="91"/>
    </location>
</feature>
<accession>A0A6J6JFM2</accession>
<comment type="subcellular location">
    <subcellularLocation>
        <location evidence="1">Cell membrane</location>
        <topology evidence="1">Multi-pass membrane protein</topology>
    </subcellularLocation>
</comment>
<gene>
    <name evidence="7" type="ORF">UFOPK2001_00762</name>
</gene>
<sequence>MLDFSQLLPFSLASLILILSPGADSFVLLRIAHSRGVKDGMSALWGINLGNTTQALLMISGIGLVVSKSEAAIFVLKILGGLYMAYLAVMATRAAIRPAMPVAVPSAEGARVKNGSPFMQGLISNITNPKPLLFYLAFFPLFIGSARNVPLQLTMLSSIFVGMALVWQTVIVYGAVKLSETMKSVRFNRIMDVVCAIAFAAISVLIFSEL</sequence>
<evidence type="ECO:0000256" key="2">
    <source>
        <dbReference type="ARBA" id="ARBA00022475"/>
    </source>
</evidence>
<feature type="transmembrane region" description="Helical" evidence="6">
    <location>
        <begin position="12"/>
        <end position="31"/>
    </location>
</feature>
<dbReference type="GO" id="GO:0015171">
    <property type="term" value="F:amino acid transmembrane transporter activity"/>
    <property type="evidence" value="ECO:0007669"/>
    <property type="project" value="TreeGrafter"/>
</dbReference>
<proteinExistence type="predicted"/>
<dbReference type="PANTHER" id="PTHR30086">
    <property type="entry name" value="ARGININE EXPORTER PROTEIN ARGO"/>
    <property type="match status" value="1"/>
</dbReference>